<dbReference type="Proteomes" id="UP001595755">
    <property type="component" value="Unassembled WGS sequence"/>
</dbReference>
<protein>
    <submittedName>
        <fullName evidence="2">Uncharacterized protein</fullName>
    </submittedName>
</protein>
<dbReference type="RefSeq" id="WP_378127934.1">
    <property type="nucleotide sequence ID" value="NZ_JBHSED010000071.1"/>
</dbReference>
<accession>A0ABV8SJG9</accession>
<reference evidence="3" key="1">
    <citation type="journal article" date="2019" name="Int. J. Syst. Evol. Microbiol.">
        <title>The Global Catalogue of Microorganisms (GCM) 10K type strain sequencing project: providing services to taxonomists for standard genome sequencing and annotation.</title>
        <authorList>
            <consortium name="The Broad Institute Genomics Platform"/>
            <consortium name="The Broad Institute Genome Sequencing Center for Infectious Disease"/>
            <person name="Wu L."/>
            <person name="Ma J."/>
        </authorList>
    </citation>
    <scope>NUCLEOTIDE SEQUENCE [LARGE SCALE GENOMIC DNA]</scope>
    <source>
        <strain evidence="3">CGMCC 4.1641</strain>
    </source>
</reference>
<dbReference type="EMBL" id="JBHSED010000071">
    <property type="protein sequence ID" value="MFC4307170.1"/>
    <property type="molecule type" value="Genomic_DNA"/>
</dbReference>
<gene>
    <name evidence="2" type="ORF">ACFO1S_27470</name>
</gene>
<feature type="region of interest" description="Disordered" evidence="1">
    <location>
        <begin position="23"/>
        <end position="44"/>
    </location>
</feature>
<evidence type="ECO:0000313" key="2">
    <source>
        <dbReference type="EMBL" id="MFC4307170.1"/>
    </source>
</evidence>
<name>A0ABV8SJG9_9BACL</name>
<comment type="caution">
    <text evidence="2">The sequence shown here is derived from an EMBL/GenBank/DDBJ whole genome shotgun (WGS) entry which is preliminary data.</text>
</comment>
<organism evidence="2 3">
    <name type="scientific">Cohnella boryungensis</name>
    <dbReference type="NCBI Taxonomy" id="768479"/>
    <lineage>
        <taxon>Bacteria</taxon>
        <taxon>Bacillati</taxon>
        <taxon>Bacillota</taxon>
        <taxon>Bacilli</taxon>
        <taxon>Bacillales</taxon>
        <taxon>Paenibacillaceae</taxon>
        <taxon>Cohnella</taxon>
    </lineage>
</organism>
<evidence type="ECO:0000313" key="3">
    <source>
        <dbReference type="Proteomes" id="UP001595755"/>
    </source>
</evidence>
<evidence type="ECO:0000256" key="1">
    <source>
        <dbReference type="SAM" id="MobiDB-lite"/>
    </source>
</evidence>
<sequence length="174" mass="20131">MFEPAELETAAYTGGRLIWQRPSYENKDSGEGNPPLPSTRESSLDHAVGEALTNLYVGLGRYMRGEKLSAFLFIQRYPIDRLLSILHLLEPEVDFFPDVFGNERRVELRYPQFSGNLGGMLQGYDRTPESALKLLDYLELIYPVNSRMSQEIRALAARCMHREQRLCYHEWDQL</sequence>
<keyword evidence="3" id="KW-1185">Reference proteome</keyword>
<proteinExistence type="predicted"/>